<dbReference type="SUPFAM" id="SSF53056">
    <property type="entry name" value="beta-carbonic anhydrase, cab"/>
    <property type="match status" value="1"/>
</dbReference>
<dbReference type="RefSeq" id="WP_145269699.1">
    <property type="nucleotide sequence ID" value="NZ_CP036272.1"/>
</dbReference>
<organism evidence="9 10">
    <name type="scientific">Stieleria bergensis</name>
    <dbReference type="NCBI Taxonomy" id="2528025"/>
    <lineage>
        <taxon>Bacteria</taxon>
        <taxon>Pseudomonadati</taxon>
        <taxon>Planctomycetota</taxon>
        <taxon>Planctomycetia</taxon>
        <taxon>Pirellulales</taxon>
        <taxon>Pirellulaceae</taxon>
        <taxon>Stieleria</taxon>
    </lineage>
</organism>
<dbReference type="InterPro" id="IPR001765">
    <property type="entry name" value="Carbonic_anhydrase"/>
</dbReference>
<gene>
    <name evidence="9" type="primary">mtcA2_1</name>
    <name evidence="9" type="ORF">SV7mr_09920</name>
</gene>
<feature type="transmembrane region" description="Helical" evidence="7">
    <location>
        <begin position="191"/>
        <end position="209"/>
    </location>
</feature>
<dbReference type="GO" id="GO:0016020">
    <property type="term" value="C:membrane"/>
    <property type="evidence" value="ECO:0007669"/>
    <property type="project" value="UniProtKB-SubCell"/>
</dbReference>
<evidence type="ECO:0000313" key="9">
    <source>
        <dbReference type="EMBL" id="QDT58499.1"/>
    </source>
</evidence>
<feature type="binding site" evidence="6">
    <location>
        <position position="607"/>
    </location>
    <ligand>
        <name>Zn(2+)</name>
        <dbReference type="ChEBI" id="CHEBI:29105"/>
    </ligand>
</feature>
<evidence type="ECO:0000256" key="1">
    <source>
        <dbReference type="ARBA" id="ARBA00004141"/>
    </source>
</evidence>
<keyword evidence="6" id="KW-0862">Zinc</keyword>
<dbReference type="InterPro" id="IPR036874">
    <property type="entry name" value="Carbonic_anhydrase_sf"/>
</dbReference>
<dbReference type="Proteomes" id="UP000315003">
    <property type="component" value="Chromosome"/>
</dbReference>
<comment type="similarity">
    <text evidence="2">Belongs to the beta-class carbonic anhydrase family.</text>
</comment>
<dbReference type="CDD" id="cd03378">
    <property type="entry name" value="beta_CA_cladeC"/>
    <property type="match status" value="1"/>
</dbReference>
<protein>
    <submittedName>
        <fullName evidence="9">Carbonic anhydrase 2</fullName>
        <ecNumber evidence="9">4.2.1.1</ecNumber>
    </submittedName>
</protein>
<dbReference type="EMBL" id="CP036272">
    <property type="protein sequence ID" value="QDT58499.1"/>
    <property type="molecule type" value="Genomic_DNA"/>
</dbReference>
<evidence type="ECO:0000313" key="10">
    <source>
        <dbReference type="Proteomes" id="UP000315003"/>
    </source>
</evidence>
<feature type="transmembrane region" description="Helical" evidence="7">
    <location>
        <begin position="29"/>
        <end position="49"/>
    </location>
</feature>
<feature type="transmembrane region" description="Helical" evidence="7">
    <location>
        <begin position="218"/>
        <end position="237"/>
    </location>
</feature>
<dbReference type="EC" id="4.2.1.1" evidence="9"/>
<name>A0A517SQV8_9BACT</name>
<keyword evidence="10" id="KW-1185">Reference proteome</keyword>
<feature type="transmembrane region" description="Helical" evidence="7">
    <location>
        <begin position="383"/>
        <end position="400"/>
    </location>
</feature>
<dbReference type="SMART" id="SM00947">
    <property type="entry name" value="Pro_CA"/>
    <property type="match status" value="1"/>
</dbReference>
<evidence type="ECO:0000256" key="7">
    <source>
        <dbReference type="SAM" id="Phobius"/>
    </source>
</evidence>
<proteinExistence type="inferred from homology"/>
<feature type="binding site" evidence="6">
    <location>
        <position position="605"/>
    </location>
    <ligand>
        <name>Zn(2+)</name>
        <dbReference type="ChEBI" id="CHEBI:29105"/>
    </ligand>
</feature>
<dbReference type="Gene3D" id="3.40.1050.10">
    <property type="entry name" value="Carbonic anhydrase"/>
    <property type="match status" value="1"/>
</dbReference>
<feature type="transmembrane region" description="Helical" evidence="7">
    <location>
        <begin position="99"/>
        <end position="119"/>
    </location>
</feature>
<keyword evidence="9" id="KW-0456">Lyase</keyword>
<keyword evidence="6" id="KW-0479">Metal-binding</keyword>
<dbReference type="OrthoDB" id="9769739at2"/>
<evidence type="ECO:0000256" key="3">
    <source>
        <dbReference type="ARBA" id="ARBA00022692"/>
    </source>
</evidence>
<evidence type="ECO:0000256" key="6">
    <source>
        <dbReference type="PIRSR" id="PIRSR601765-1"/>
    </source>
</evidence>
<dbReference type="GO" id="GO:0004089">
    <property type="term" value="F:carbonate dehydratase activity"/>
    <property type="evidence" value="ECO:0007669"/>
    <property type="project" value="UniProtKB-EC"/>
</dbReference>
<evidence type="ECO:0000256" key="4">
    <source>
        <dbReference type="ARBA" id="ARBA00022989"/>
    </source>
</evidence>
<keyword evidence="4 7" id="KW-1133">Transmembrane helix</keyword>
<keyword evidence="5 7" id="KW-0472">Membrane</keyword>
<evidence type="ECO:0000259" key="8">
    <source>
        <dbReference type="Pfam" id="PF00916"/>
    </source>
</evidence>
<evidence type="ECO:0000256" key="5">
    <source>
        <dbReference type="ARBA" id="ARBA00023136"/>
    </source>
</evidence>
<dbReference type="GO" id="GO:0055085">
    <property type="term" value="P:transmembrane transport"/>
    <property type="evidence" value="ECO:0007669"/>
    <property type="project" value="InterPro"/>
</dbReference>
<comment type="cofactor">
    <cofactor evidence="6">
        <name>Zn(2+)</name>
        <dbReference type="ChEBI" id="CHEBI:29105"/>
    </cofactor>
    <text evidence="6">Binds 1 zinc ion per subunit.</text>
</comment>
<feature type="transmembrane region" description="Helical" evidence="7">
    <location>
        <begin position="61"/>
        <end position="79"/>
    </location>
</feature>
<accession>A0A517SQV8</accession>
<feature type="domain" description="SLC26A/SulP transporter" evidence="8">
    <location>
        <begin position="25"/>
        <end position="422"/>
    </location>
</feature>
<feature type="binding site" evidence="6">
    <location>
        <position position="661"/>
    </location>
    <ligand>
        <name>Zn(2+)</name>
        <dbReference type="ChEBI" id="CHEBI:29105"/>
    </ligand>
</feature>
<keyword evidence="3 7" id="KW-0812">Transmembrane</keyword>
<dbReference type="InterPro" id="IPR011547">
    <property type="entry name" value="SLC26A/SulP_dom"/>
</dbReference>
<sequence>MASESASTPQQTNPGNLKPFAPSTLFADVRGGLVVFLVALPLCLGIALASDPEGDQINLPLMSGLIAGIVGGLVVGPLSGSQTSVSGPAAGLTAVVLHWLTQCGSVETFLLAVFLGGVLQVGLGFARAGSLSAFFPSSVIKGLLAAIGVILILKQLPHVFGHDQNPEGQYDWYQPDHETTLSELFRVINDYHIGAAIVGILSVILLIAWDRIPQLKKLVIPGPLVVVILGVVLQYWFQSFHEAINIGAEHLVNIPIDEESTQGPVRDFFNLLIFPDWMQIGNPIVWQAAVTIAIVASLESLLNLEAVDKLDPHRRQSPANRELFAQGIGNMVSGAFGGLPVTSVIVRGSVNVGIGAKTKASAIFHGGLLLIFVMMFPKLLNTIPLSCLAAILLVTGFKLASPKLVKQMWSEGRYQFIPFIVTVVAIVRTDLLTGILIGLAISTLFILNSNLRSPIRRVLETHLDGEITHVELAQQVSFLNRGSLNQLFDETQSGTHILIDASASDYIDPDILSMIREFKDKDAPARGVKVSLRGFRSKYDMKDELLFADYATKELKERSTPDQVLALLKEGNQRFVNGKRVSRDLGRQVNATSMGQNPLSAVLSCIDSRVPVELILDQGIGDVFSIRVAGNIIGTKSMASLEYAVAVSGVKLVLVLGHTRCGAVISSIDLVAQEADVAAVTGCQHLGAIVDKVAEVVNPQECRDAKDKSEQMQSDFVDEIVVRNVQHTVEQIPLISSAIAKAIDEGKTQVVGAVYDVSSGKIYFLDDTPDPTKELSAKVV</sequence>
<dbReference type="InterPro" id="IPR001902">
    <property type="entry name" value="SLC26A/SulP_fam"/>
</dbReference>
<dbReference type="AlphaFoldDB" id="A0A517SQV8"/>
<dbReference type="Pfam" id="PF00484">
    <property type="entry name" value="Pro_CA"/>
    <property type="match status" value="1"/>
</dbReference>
<feature type="transmembrane region" description="Helical" evidence="7">
    <location>
        <begin position="131"/>
        <end position="153"/>
    </location>
</feature>
<reference evidence="9 10" key="1">
    <citation type="submission" date="2019-02" db="EMBL/GenBank/DDBJ databases">
        <title>Deep-cultivation of Planctomycetes and their phenomic and genomic characterization uncovers novel biology.</title>
        <authorList>
            <person name="Wiegand S."/>
            <person name="Jogler M."/>
            <person name="Boedeker C."/>
            <person name="Pinto D."/>
            <person name="Vollmers J."/>
            <person name="Rivas-Marin E."/>
            <person name="Kohn T."/>
            <person name="Peeters S.H."/>
            <person name="Heuer A."/>
            <person name="Rast P."/>
            <person name="Oberbeckmann S."/>
            <person name="Bunk B."/>
            <person name="Jeske O."/>
            <person name="Meyerdierks A."/>
            <person name="Storesund J.E."/>
            <person name="Kallscheuer N."/>
            <person name="Luecker S."/>
            <person name="Lage O.M."/>
            <person name="Pohl T."/>
            <person name="Merkel B.J."/>
            <person name="Hornburger P."/>
            <person name="Mueller R.-W."/>
            <person name="Bruemmer F."/>
            <person name="Labrenz M."/>
            <person name="Spormann A.M."/>
            <person name="Op den Camp H."/>
            <person name="Overmann J."/>
            <person name="Amann R."/>
            <person name="Jetten M.S.M."/>
            <person name="Mascher T."/>
            <person name="Medema M.H."/>
            <person name="Devos D.P."/>
            <person name="Kaster A.-K."/>
            <person name="Ovreas L."/>
            <person name="Rohde M."/>
            <person name="Galperin M.Y."/>
            <person name="Jogler C."/>
        </authorList>
    </citation>
    <scope>NUCLEOTIDE SEQUENCE [LARGE SCALE GENOMIC DNA]</scope>
    <source>
        <strain evidence="9 10">SV_7m_r</strain>
    </source>
</reference>
<feature type="transmembrane region" description="Helical" evidence="7">
    <location>
        <begin position="420"/>
        <end position="447"/>
    </location>
</feature>
<evidence type="ECO:0000256" key="2">
    <source>
        <dbReference type="ARBA" id="ARBA00006217"/>
    </source>
</evidence>
<dbReference type="GO" id="GO:0008270">
    <property type="term" value="F:zinc ion binding"/>
    <property type="evidence" value="ECO:0007669"/>
    <property type="project" value="InterPro"/>
</dbReference>
<dbReference type="PANTHER" id="PTHR11814">
    <property type="entry name" value="SULFATE TRANSPORTER"/>
    <property type="match status" value="1"/>
</dbReference>
<feature type="binding site" evidence="6">
    <location>
        <position position="658"/>
    </location>
    <ligand>
        <name>Zn(2+)</name>
        <dbReference type="ChEBI" id="CHEBI:29105"/>
    </ligand>
</feature>
<feature type="transmembrane region" description="Helical" evidence="7">
    <location>
        <begin position="323"/>
        <end position="346"/>
    </location>
</feature>
<comment type="subcellular location">
    <subcellularLocation>
        <location evidence="1">Membrane</location>
        <topology evidence="1">Multi-pass membrane protein</topology>
    </subcellularLocation>
</comment>
<feature type="transmembrane region" description="Helical" evidence="7">
    <location>
        <begin position="284"/>
        <end position="302"/>
    </location>
</feature>
<dbReference type="Pfam" id="PF00916">
    <property type="entry name" value="Sulfate_transp"/>
    <property type="match status" value="1"/>
</dbReference>